<evidence type="ECO:0008006" key="3">
    <source>
        <dbReference type="Google" id="ProtNLM"/>
    </source>
</evidence>
<sequence>MEKFEVALAARVPQSSGFPLLTEVDRLVVDSVSYTEELNRPGTSALTCPLRAMSFAVKTRLSDLATFPSEVWIYYGSERVWAGEIQTLGVSDQTVSLSCVGLLGYTFRMGVTSDLVYTTVDQFSIAKGLVNHWQGQPYGNYGIDTTAIGLSGENRDRTYLRSELHNVGTRLSELGAVENGFDTWVSASTRELMLQYPFRGLDLSGSVFLDDRNIDSASIAISVAPSDLVSDGGFTGSSQSASGTGSSLYSARASTAVRTSYGRSWGSANFDGVSVQATLDGHGDAYLAARAAQLFQPGVTVVPRKGCEINDLHPGDVVSYAFDAGLGLQTGVFRISKVTVSAGQDGKQRLGLEFV</sequence>
<keyword evidence="2" id="KW-1185">Reference proteome</keyword>
<dbReference type="Proteomes" id="UP000515728">
    <property type="component" value="Chromosome"/>
</dbReference>
<evidence type="ECO:0000313" key="1">
    <source>
        <dbReference type="EMBL" id="QNG51676.1"/>
    </source>
</evidence>
<dbReference type="AlphaFoldDB" id="A0A7G7MFW5"/>
<name>A0A7G7MFW5_9PSEU</name>
<gene>
    <name evidence="1" type="ORF">H6H00_26810</name>
</gene>
<organism evidence="1 2">
    <name type="scientific">Pseudonocardia petroleophila</name>
    <dbReference type="NCBI Taxonomy" id="37331"/>
    <lineage>
        <taxon>Bacteria</taxon>
        <taxon>Bacillati</taxon>
        <taxon>Actinomycetota</taxon>
        <taxon>Actinomycetes</taxon>
        <taxon>Pseudonocardiales</taxon>
        <taxon>Pseudonocardiaceae</taxon>
        <taxon>Pseudonocardia</taxon>
    </lineage>
</organism>
<proteinExistence type="predicted"/>
<evidence type="ECO:0000313" key="2">
    <source>
        <dbReference type="Proteomes" id="UP000515728"/>
    </source>
</evidence>
<dbReference type="RefSeq" id="WP_185718430.1">
    <property type="nucleotide sequence ID" value="NZ_BAAAWI010000001.1"/>
</dbReference>
<dbReference type="EMBL" id="CP060131">
    <property type="protein sequence ID" value="QNG51676.1"/>
    <property type="molecule type" value="Genomic_DNA"/>
</dbReference>
<accession>A0A7G7MFW5</accession>
<reference evidence="1 2" key="1">
    <citation type="submission" date="2020-08" db="EMBL/GenBank/DDBJ databases">
        <authorList>
            <person name="Mo P."/>
        </authorList>
    </citation>
    <scope>NUCLEOTIDE SEQUENCE [LARGE SCALE GENOMIC DNA]</scope>
    <source>
        <strain evidence="1 2">CGMCC 4.1532</strain>
    </source>
</reference>
<dbReference type="KEGG" id="ppel:H6H00_26810"/>
<protein>
    <recommendedName>
        <fullName evidence="3">Phage protein D</fullName>
    </recommendedName>
</protein>